<dbReference type="EC" id="1.6.5.9" evidence="2"/>
<evidence type="ECO:0000313" key="12">
    <source>
        <dbReference type="Proteomes" id="UP000646244"/>
    </source>
</evidence>
<gene>
    <name evidence="11" type="ORF">GCM10010507_38460</name>
</gene>
<comment type="similarity">
    <text evidence="1">Belongs to the NADH dehydrogenase family.</text>
</comment>
<keyword evidence="3" id="KW-0285">Flavoprotein</keyword>
<evidence type="ECO:0000256" key="3">
    <source>
        <dbReference type="ARBA" id="ARBA00022630"/>
    </source>
</evidence>
<evidence type="ECO:0000256" key="6">
    <source>
        <dbReference type="ARBA" id="ARBA00023027"/>
    </source>
</evidence>
<name>A0A918WM00_STRCJ</name>
<dbReference type="AlphaFoldDB" id="A0A918WM00"/>
<evidence type="ECO:0000256" key="2">
    <source>
        <dbReference type="ARBA" id="ARBA00012637"/>
    </source>
</evidence>
<keyword evidence="5" id="KW-0560">Oxidoreductase</keyword>
<evidence type="ECO:0000256" key="8">
    <source>
        <dbReference type="SAM" id="MobiDB-lite"/>
    </source>
</evidence>
<keyword evidence="9" id="KW-0472">Membrane</keyword>
<feature type="compositionally biased region" description="Low complexity" evidence="8">
    <location>
        <begin position="436"/>
        <end position="458"/>
    </location>
</feature>
<evidence type="ECO:0000256" key="1">
    <source>
        <dbReference type="ARBA" id="ARBA00005272"/>
    </source>
</evidence>
<dbReference type="InterPro" id="IPR036188">
    <property type="entry name" value="FAD/NAD-bd_sf"/>
</dbReference>
<feature type="region of interest" description="Disordered" evidence="8">
    <location>
        <begin position="435"/>
        <end position="458"/>
    </location>
</feature>
<dbReference type="SUPFAM" id="SSF51905">
    <property type="entry name" value="FAD/NAD(P)-binding domain"/>
    <property type="match status" value="1"/>
</dbReference>
<sequence length="458" mass="49160">MQDHVTPRRVVILGGGFAGLFAARALRRSPVAVTVVDRRAHHLFQPLLYQCASGILSEGQIAQPLRAVLRRHHNVRCLLAEATDVDVEARLVHARRPDGGAVELPYDDLIVGVGMRQSYFGHDEFAAHAPGMKTLNDALDIRRRIYQAFETAEAAADAREREQWLTFALVGGGPTGVELAGQIREIAGHTLDREFRTIDSAQARVLLFEGADEVLGAFGRPLAHRAARTLRSLGVELHLGTKVTAVDAHGLTVQGRDGATTRFAARTVLWTAGVEAPPIAAALARATGATQDRAGRIVVEPDLTVPGHPEIRVTGDVMSLNKLPGLAEVAMQSGSYAGRAVRHAVEGRTKQPKPFRYWDLGSAAYIFRGRAVVKAGPLHLSGAIGWLVWLFVHLAFLTGFRSRLGAVLSWSVAFATSSRRERAFAWSDAEADAEADAGAGAGTPACPAPGRKAFPPPP</sequence>
<evidence type="ECO:0000256" key="9">
    <source>
        <dbReference type="SAM" id="Phobius"/>
    </source>
</evidence>
<evidence type="ECO:0000256" key="5">
    <source>
        <dbReference type="ARBA" id="ARBA00023002"/>
    </source>
</evidence>
<dbReference type="Proteomes" id="UP000646244">
    <property type="component" value="Unassembled WGS sequence"/>
</dbReference>
<dbReference type="InterPro" id="IPR045024">
    <property type="entry name" value="NDH-2"/>
</dbReference>
<dbReference type="PANTHER" id="PTHR43706:SF47">
    <property type="entry name" value="EXTERNAL NADH-UBIQUINONE OXIDOREDUCTASE 1, MITOCHONDRIAL-RELATED"/>
    <property type="match status" value="1"/>
</dbReference>
<reference evidence="11" key="1">
    <citation type="journal article" date="2014" name="Int. J. Syst. Evol. Microbiol.">
        <title>Complete genome sequence of Corynebacterium casei LMG S-19264T (=DSM 44701T), isolated from a smear-ripened cheese.</title>
        <authorList>
            <consortium name="US DOE Joint Genome Institute (JGI-PGF)"/>
            <person name="Walter F."/>
            <person name="Albersmeier A."/>
            <person name="Kalinowski J."/>
            <person name="Ruckert C."/>
        </authorList>
    </citation>
    <scope>NUCLEOTIDE SEQUENCE</scope>
    <source>
        <strain evidence="11">JCM 4633</strain>
    </source>
</reference>
<reference evidence="11" key="2">
    <citation type="submission" date="2020-09" db="EMBL/GenBank/DDBJ databases">
        <authorList>
            <person name="Sun Q."/>
            <person name="Ohkuma M."/>
        </authorList>
    </citation>
    <scope>NUCLEOTIDE SEQUENCE</scope>
    <source>
        <strain evidence="11">JCM 4633</strain>
    </source>
</reference>
<proteinExistence type="inferred from homology"/>
<dbReference type="RefSeq" id="WP_190111066.1">
    <property type="nucleotide sequence ID" value="NZ_BMVB01000012.1"/>
</dbReference>
<dbReference type="InterPro" id="IPR023753">
    <property type="entry name" value="FAD/NAD-binding_dom"/>
</dbReference>
<evidence type="ECO:0000313" key="11">
    <source>
        <dbReference type="EMBL" id="GHC58017.1"/>
    </source>
</evidence>
<dbReference type="EMBL" id="BMVB01000012">
    <property type="protein sequence ID" value="GHC58017.1"/>
    <property type="molecule type" value="Genomic_DNA"/>
</dbReference>
<keyword evidence="4" id="KW-0274">FAD</keyword>
<evidence type="ECO:0000256" key="4">
    <source>
        <dbReference type="ARBA" id="ARBA00022827"/>
    </source>
</evidence>
<dbReference type="PRINTS" id="PR00368">
    <property type="entry name" value="FADPNR"/>
</dbReference>
<keyword evidence="6" id="KW-0520">NAD</keyword>
<dbReference type="Gene3D" id="3.50.50.100">
    <property type="match status" value="1"/>
</dbReference>
<accession>A0A918WM00</accession>
<evidence type="ECO:0000256" key="7">
    <source>
        <dbReference type="ARBA" id="ARBA00047599"/>
    </source>
</evidence>
<keyword evidence="9" id="KW-1133">Transmembrane helix</keyword>
<dbReference type="Pfam" id="PF07992">
    <property type="entry name" value="Pyr_redox_2"/>
    <property type="match status" value="1"/>
</dbReference>
<evidence type="ECO:0000259" key="10">
    <source>
        <dbReference type="Pfam" id="PF07992"/>
    </source>
</evidence>
<keyword evidence="9" id="KW-0812">Transmembrane</keyword>
<organism evidence="11 12">
    <name type="scientific">Streptomyces cinnamoneus</name>
    <name type="common">Streptoverticillium cinnamoneum</name>
    <dbReference type="NCBI Taxonomy" id="53446"/>
    <lineage>
        <taxon>Bacteria</taxon>
        <taxon>Bacillati</taxon>
        <taxon>Actinomycetota</taxon>
        <taxon>Actinomycetes</taxon>
        <taxon>Kitasatosporales</taxon>
        <taxon>Streptomycetaceae</taxon>
        <taxon>Streptomyces</taxon>
        <taxon>Streptomyces cinnamoneus group</taxon>
    </lineage>
</organism>
<dbReference type="GO" id="GO:0050136">
    <property type="term" value="F:NADH dehydrogenase (quinone) (non-electrogenic) activity"/>
    <property type="evidence" value="ECO:0007669"/>
    <property type="project" value="UniProtKB-EC"/>
</dbReference>
<protein>
    <recommendedName>
        <fullName evidence="2">NADH:ubiquinone reductase (non-electrogenic)</fullName>
        <ecNumber evidence="2">1.6.5.9</ecNumber>
    </recommendedName>
</protein>
<comment type="caution">
    <text evidence="11">The sequence shown here is derived from an EMBL/GenBank/DDBJ whole genome shotgun (WGS) entry which is preliminary data.</text>
</comment>
<feature type="transmembrane region" description="Helical" evidence="9">
    <location>
        <begin position="378"/>
        <end position="400"/>
    </location>
</feature>
<dbReference type="PANTHER" id="PTHR43706">
    <property type="entry name" value="NADH DEHYDROGENASE"/>
    <property type="match status" value="1"/>
</dbReference>
<comment type="catalytic activity">
    <reaction evidence="7">
        <text>a quinone + NADH + H(+) = a quinol + NAD(+)</text>
        <dbReference type="Rhea" id="RHEA:46160"/>
        <dbReference type="ChEBI" id="CHEBI:15378"/>
        <dbReference type="ChEBI" id="CHEBI:24646"/>
        <dbReference type="ChEBI" id="CHEBI:57540"/>
        <dbReference type="ChEBI" id="CHEBI:57945"/>
        <dbReference type="ChEBI" id="CHEBI:132124"/>
        <dbReference type="EC" id="1.6.5.9"/>
    </reaction>
</comment>
<feature type="domain" description="FAD/NAD(P)-binding" evidence="10">
    <location>
        <begin position="9"/>
        <end position="334"/>
    </location>
</feature>